<feature type="domain" description="Response regulatory" evidence="1">
    <location>
        <begin position="3"/>
        <end position="119"/>
    </location>
</feature>
<evidence type="ECO:0000259" key="1">
    <source>
        <dbReference type="PROSITE" id="PS50110"/>
    </source>
</evidence>
<dbReference type="Pfam" id="PF00072">
    <property type="entry name" value="Response_reg"/>
    <property type="match status" value="1"/>
</dbReference>
<dbReference type="InterPro" id="IPR011006">
    <property type="entry name" value="CheY-like_superfamily"/>
</dbReference>
<dbReference type="SUPFAM" id="SSF52172">
    <property type="entry name" value="CheY-like"/>
    <property type="match status" value="1"/>
</dbReference>
<dbReference type="GO" id="GO:0016301">
    <property type="term" value="F:kinase activity"/>
    <property type="evidence" value="ECO:0007669"/>
    <property type="project" value="UniProtKB-KW"/>
</dbReference>
<dbReference type="Gene3D" id="3.40.50.2300">
    <property type="match status" value="1"/>
</dbReference>
<organism evidence="2">
    <name type="scientific">hydrothermal vent metagenome</name>
    <dbReference type="NCBI Taxonomy" id="652676"/>
    <lineage>
        <taxon>unclassified sequences</taxon>
        <taxon>metagenomes</taxon>
        <taxon>ecological metagenomes</taxon>
    </lineage>
</organism>
<name>A0A3B0WSF4_9ZZZZ</name>
<dbReference type="PANTHER" id="PTHR43395">
    <property type="entry name" value="SENSOR HISTIDINE KINASE CHEA"/>
    <property type="match status" value="1"/>
</dbReference>
<gene>
    <name evidence="2" type="ORF">MNBD_GAMMA08-2085</name>
</gene>
<dbReference type="CDD" id="cd17546">
    <property type="entry name" value="REC_hyHK_CKI1_RcsC-like"/>
    <property type="match status" value="1"/>
</dbReference>
<proteinExistence type="predicted"/>
<dbReference type="SMART" id="SM00448">
    <property type="entry name" value="REC"/>
    <property type="match status" value="1"/>
</dbReference>
<accession>A0A3B0WSF4</accession>
<sequence length="120" mass="13717">ETVVMVVDDSITIRKVTERMLTRHDMKVVTAKDGVDAVSQLQEIKPDVMLLDIEMPRMDGYEVASHVRNDPRLVDLPIIMITSRSGSKHKEKAMEIGVNKYMGKPFQEDELLKNIHELID</sequence>
<keyword evidence="2" id="KW-0808">Transferase</keyword>
<keyword evidence="2" id="KW-0418">Kinase</keyword>
<reference evidence="2" key="1">
    <citation type="submission" date="2018-06" db="EMBL/GenBank/DDBJ databases">
        <authorList>
            <person name="Zhirakovskaya E."/>
        </authorList>
    </citation>
    <scope>NUCLEOTIDE SEQUENCE</scope>
</reference>
<dbReference type="PROSITE" id="PS50110">
    <property type="entry name" value="RESPONSE_REGULATORY"/>
    <property type="match status" value="1"/>
</dbReference>
<dbReference type="GO" id="GO:0000160">
    <property type="term" value="P:phosphorelay signal transduction system"/>
    <property type="evidence" value="ECO:0007669"/>
    <property type="project" value="InterPro"/>
</dbReference>
<dbReference type="PANTHER" id="PTHR43395:SF8">
    <property type="entry name" value="HISTIDINE KINASE"/>
    <property type="match status" value="1"/>
</dbReference>
<dbReference type="InterPro" id="IPR051315">
    <property type="entry name" value="Bact_Chemotaxis_CheA"/>
</dbReference>
<dbReference type="InterPro" id="IPR001789">
    <property type="entry name" value="Sig_transdc_resp-reg_receiver"/>
</dbReference>
<evidence type="ECO:0000313" key="2">
    <source>
        <dbReference type="EMBL" id="VAW58988.1"/>
    </source>
</evidence>
<protein>
    <submittedName>
        <fullName evidence="2">Signal transduction histidine kinase CheA</fullName>
    </submittedName>
</protein>
<feature type="non-terminal residue" evidence="2">
    <location>
        <position position="1"/>
    </location>
</feature>
<dbReference type="EMBL" id="UOFH01000046">
    <property type="protein sequence ID" value="VAW58988.1"/>
    <property type="molecule type" value="Genomic_DNA"/>
</dbReference>
<dbReference type="AlphaFoldDB" id="A0A3B0WSF4"/>